<sequence>MAQVARKRESNGSSIGNGLTSEVLRARTIEYYNNCVPQSHRRGMQEGTLYKSGSMTRLNGIVNGMNMPPSFGSPAIRLPSSGHPAPQSVERPLPPPYPRNDRPHRTHSERTNRASGEHVSGVTSHMASASRVGIYRSNSSLDLEHIEENIDSRTGVLRRDYGSASSLDVISTTGETQSFFAMLKEYKADHIDQRSPGPAKIHEYLRGKVDPAPATQNASNALANGPESLEDSQSPRLKTKLHKFWEVKDKKTEKKKLLGSEPSLFKKLRGKSEIAAEFNSKGSDNSLDAESRFEDKLRKKALAHYDCQSITANLSYASCLRNLLNKRRNTTTGASAASLVSRAPNDGTEGVAVDEPDPGDDKSNNLVLSCPFFRNELGGEEERLVSLNRITSTKQKQQESVGKTLPTLHRPRIACGLSVLENASAHRGKQPTCPYQRSHLQLDGRDLGAMYYRNFFHNQDHQNWIGVDETLGPVAISIKRERVEDTGLAYGSGSSSSFQAMYQYRLIVRTSELVVLRGTVLEEAIPSLGRSNPVKGSFAREVFEYVAPELQVSCLRLAIPGQQTEELLLKLDEQGVTKRYKVGVMYCKAGQSTEEDMYNNELSGPALEEFLELIGQRVRLKGFEKYRAGLDNKMDTTGLYSVYSRLEDCEIMFHVSTMLPYTPNNRQQLLRKRHIGNDIVTIVFQEPDALHFTPKNIRSHFQHVFIVIRAINPCTENTLYSVAVSRSKDVPVFGPPIPEGGTYPKSKAFADFLLAKVINAENAAHRSEKFATMAQRTRHEYLKDLAANYITTTTVDSGPKFSILSFGGKKKERIRLRFIPDSYIQGAISWHVQVEDHGQSRMIDDCLLGISIDTIVLIEENSREVIFTCPCSSVIGWSSHTSSLKIFYHQGECLVLSTKDPDVDEIQEIVSRLACVTQGCETQELILRRNSLGQLGFHVQYEGIVTDVESYGFAWQAGLRQGSRLVEICKVAVATLSYDQMVDLLKTSMTVSVTVIPPLPDRTPRRGCGLQNCSYLLAQTGGDYENIGNSERDKAVYIKTKSTPYQQVPAVSQSKTACTSRSDDSQLSTNLSGHSSSSRPGAGTSRNETTRKNEGSGNHNEKNSSRDTCIEHQTQTVNGNRESPPPPPVPVRFQSTASFAFHQVASSPLLSFPVPPRTPPRHHTSSTSHGHHSSSHGTHCHPAALAHDHGDLESSLTHVGDMVVSRSELSLSQLGISQTQLHHLPLSTALVCSSANSSSMKSTVVELKESPTISREVRLRKTQKVSPHQIGSDYQSDSSNEWLQGASSAEELACNSVRSTPPKSIPHFRADLSTDCSSSSSNSSISRSPHLTGRTFSEPAHIKLSRLRPGVTSGAIRSGKSGGPGSSGSSTASSSTLQEDLLKLISPEFLDSDSNSEAASSRPDSVPSESGSHTQLSTPYSSLERSSGSGQKNSIGRSSGKADHQNHVIVTKAQPAQVISSEPYSLSSHPEIKMSKEERLSPRVMSDRVPGKLKPLPSSALQSIMPLPETGDIDWPSLVDTATKAIEGKFLF</sequence>
<feature type="region of interest" description="Disordered" evidence="3">
    <location>
        <begin position="1392"/>
        <end position="1444"/>
    </location>
</feature>
<evidence type="ECO:0000313" key="6">
    <source>
        <dbReference type="Proteomes" id="UP000694941"/>
    </source>
</evidence>
<name>A0ABM1S758_LIMPO</name>
<reference evidence="7 8" key="1">
    <citation type="submission" date="2025-05" db="UniProtKB">
        <authorList>
            <consortium name="RefSeq"/>
        </authorList>
    </citation>
    <scope>IDENTIFICATION</scope>
    <source>
        <tissue evidence="7 8">Muscle</tissue>
    </source>
</reference>
<feature type="compositionally biased region" description="Low complexity" evidence="3">
    <location>
        <begin position="1313"/>
        <end position="1328"/>
    </location>
</feature>
<proteinExistence type="predicted"/>
<dbReference type="PANTHER" id="PTHR15711">
    <property type="entry name" value="RAP GTPASE-ACTIVATING PROTEIN"/>
    <property type="match status" value="1"/>
</dbReference>
<keyword evidence="6" id="KW-1185">Reference proteome</keyword>
<evidence type="ECO:0000256" key="3">
    <source>
        <dbReference type="SAM" id="MobiDB-lite"/>
    </source>
</evidence>
<feature type="compositionally biased region" description="Polar residues" evidence="3">
    <location>
        <begin position="1046"/>
        <end position="1060"/>
    </location>
</feature>
<feature type="region of interest" description="Disordered" evidence="3">
    <location>
        <begin position="1150"/>
        <end position="1184"/>
    </location>
</feature>
<feature type="compositionally biased region" description="Basic and acidic residues" evidence="3">
    <location>
        <begin position="1088"/>
        <end position="1108"/>
    </location>
</feature>
<evidence type="ECO:0000313" key="7">
    <source>
        <dbReference type="RefSeq" id="XP_022239462.1"/>
    </source>
</evidence>
<dbReference type="SUPFAM" id="SSF50156">
    <property type="entry name" value="PDZ domain-like"/>
    <property type="match status" value="1"/>
</dbReference>
<dbReference type="PANTHER" id="PTHR15711:SF22">
    <property type="entry name" value="RAP-GAP DOMAIN-CONTAINING PROTEIN"/>
    <property type="match status" value="1"/>
</dbReference>
<dbReference type="InterPro" id="IPR050989">
    <property type="entry name" value="Rap1_Ran_GAP"/>
</dbReference>
<dbReference type="GeneID" id="106457739"/>
<feature type="compositionally biased region" description="Polar residues" evidence="3">
    <location>
        <begin position="1392"/>
        <end position="1437"/>
    </location>
</feature>
<dbReference type="Gene3D" id="2.30.42.10">
    <property type="match status" value="1"/>
</dbReference>
<dbReference type="RefSeq" id="XP_022239462.1">
    <property type="nucleotide sequence ID" value="XM_022383754.1"/>
</dbReference>
<dbReference type="InterPro" id="IPR035974">
    <property type="entry name" value="Rap/Ran-GAP_sf"/>
</dbReference>
<evidence type="ECO:0000256" key="2">
    <source>
        <dbReference type="ARBA" id="ARBA00023054"/>
    </source>
</evidence>
<feature type="compositionally biased region" description="Basic and acidic residues" evidence="3">
    <location>
        <begin position="99"/>
        <end position="116"/>
    </location>
</feature>
<feature type="region of interest" description="Disordered" evidence="3">
    <location>
        <begin position="210"/>
        <end position="235"/>
    </location>
</feature>
<dbReference type="Pfam" id="PF02145">
    <property type="entry name" value="Rap_GAP"/>
    <property type="match status" value="1"/>
</dbReference>
<gene>
    <name evidence="7 8" type="primary">LOC106457739</name>
</gene>
<dbReference type="Pfam" id="PF21022">
    <property type="entry name" value="Rap-GAP_dimer"/>
    <property type="match status" value="1"/>
</dbReference>
<accession>A0ABM1S758</accession>
<dbReference type="CDD" id="cd06745">
    <property type="entry name" value="PDZ_SIPA1-like"/>
    <property type="match status" value="1"/>
</dbReference>
<feature type="region of interest" description="Disordered" evidence="3">
    <location>
        <begin position="1046"/>
        <end position="1108"/>
    </location>
</feature>
<dbReference type="PROSITE" id="PS50106">
    <property type="entry name" value="PDZ"/>
    <property type="match status" value="1"/>
</dbReference>
<feature type="compositionally biased region" description="Polar residues" evidence="3">
    <location>
        <begin position="1272"/>
        <end position="1282"/>
    </location>
</feature>
<keyword evidence="1" id="KW-0343">GTPase activation</keyword>
<evidence type="ECO:0000259" key="5">
    <source>
        <dbReference type="PROSITE" id="PS50106"/>
    </source>
</evidence>
<feature type="compositionally biased region" description="Basic and acidic residues" evidence="3">
    <location>
        <begin position="1478"/>
        <end position="1490"/>
    </location>
</feature>
<dbReference type="PROSITE" id="PS50085">
    <property type="entry name" value="RAPGAP"/>
    <property type="match status" value="1"/>
</dbReference>
<dbReference type="InterPro" id="IPR011993">
    <property type="entry name" value="PH-like_dom_sf"/>
</dbReference>
<dbReference type="InterPro" id="IPR000331">
    <property type="entry name" value="Rap/Ran_GAP_dom"/>
</dbReference>
<dbReference type="InterPro" id="IPR036034">
    <property type="entry name" value="PDZ_sf"/>
</dbReference>
<feature type="region of interest" description="Disordered" evidence="3">
    <location>
        <begin position="331"/>
        <end position="360"/>
    </location>
</feature>
<evidence type="ECO:0000256" key="1">
    <source>
        <dbReference type="ARBA" id="ARBA00022468"/>
    </source>
</evidence>
<feature type="domain" description="PDZ" evidence="5">
    <location>
        <begin position="924"/>
        <end position="988"/>
    </location>
</feature>
<dbReference type="SMART" id="SM00228">
    <property type="entry name" value="PDZ"/>
    <property type="match status" value="1"/>
</dbReference>
<feature type="domain" description="Rap-GAP" evidence="4">
    <location>
        <begin position="568"/>
        <end position="785"/>
    </location>
</feature>
<dbReference type="SUPFAM" id="SSF111347">
    <property type="entry name" value="Rap/Ran-GAP"/>
    <property type="match status" value="1"/>
</dbReference>
<evidence type="ECO:0000259" key="4">
    <source>
        <dbReference type="PROSITE" id="PS50085"/>
    </source>
</evidence>
<feature type="region of interest" description="Disordered" evidence="3">
    <location>
        <begin position="1259"/>
        <end position="1282"/>
    </location>
</feature>
<feature type="compositionally biased region" description="Basic residues" evidence="3">
    <location>
        <begin position="1159"/>
        <end position="1174"/>
    </location>
</feature>
<evidence type="ECO:0000313" key="8">
    <source>
        <dbReference type="RefSeq" id="XP_022239463.1"/>
    </source>
</evidence>
<keyword evidence="2" id="KW-0175">Coiled coil</keyword>
<dbReference type="Gene3D" id="3.40.50.11210">
    <property type="entry name" value="Rap/Ran-GAP"/>
    <property type="match status" value="1"/>
</dbReference>
<protein>
    <submittedName>
        <fullName evidence="7 8">Signal-induced proliferation-associated 1-like protein 2 isoform X1</fullName>
    </submittedName>
</protein>
<feature type="region of interest" description="Disordered" evidence="3">
    <location>
        <begin position="1478"/>
        <end position="1497"/>
    </location>
</feature>
<dbReference type="RefSeq" id="XP_022239463.1">
    <property type="nucleotide sequence ID" value="XM_022383755.1"/>
</dbReference>
<dbReference type="InterPro" id="IPR001478">
    <property type="entry name" value="PDZ"/>
</dbReference>
<feature type="compositionally biased region" description="Low complexity" evidence="3">
    <location>
        <begin position="1065"/>
        <end position="1078"/>
    </location>
</feature>
<dbReference type="Gene3D" id="2.30.29.30">
    <property type="entry name" value="Pleckstrin-homology domain (PH domain)/Phosphotyrosine-binding domain (PTB)"/>
    <property type="match status" value="1"/>
</dbReference>
<feature type="region of interest" description="Disordered" evidence="3">
    <location>
        <begin position="1297"/>
        <end position="1377"/>
    </location>
</feature>
<dbReference type="Proteomes" id="UP000694941">
    <property type="component" value="Unplaced"/>
</dbReference>
<feature type="region of interest" description="Disordered" evidence="3">
    <location>
        <begin position="70"/>
        <end position="125"/>
    </location>
</feature>
<organism evidence="6 8">
    <name type="scientific">Limulus polyphemus</name>
    <name type="common">Atlantic horseshoe crab</name>
    <dbReference type="NCBI Taxonomy" id="6850"/>
    <lineage>
        <taxon>Eukaryota</taxon>
        <taxon>Metazoa</taxon>
        <taxon>Ecdysozoa</taxon>
        <taxon>Arthropoda</taxon>
        <taxon>Chelicerata</taxon>
        <taxon>Merostomata</taxon>
        <taxon>Xiphosura</taxon>
        <taxon>Limulidae</taxon>
        <taxon>Limulus</taxon>
    </lineage>
</organism>